<dbReference type="Proteomes" id="UP000198806">
    <property type="component" value="Unassembled WGS sequence"/>
</dbReference>
<dbReference type="InterPro" id="IPR059000">
    <property type="entry name" value="ATPase_P-type_domA"/>
</dbReference>
<dbReference type="GO" id="GO:1990573">
    <property type="term" value="P:potassium ion import across plasma membrane"/>
    <property type="evidence" value="ECO:0007669"/>
    <property type="project" value="TreeGrafter"/>
</dbReference>
<evidence type="ECO:0000313" key="17">
    <source>
        <dbReference type="EMBL" id="SFO50740.1"/>
    </source>
</evidence>
<dbReference type="NCBIfam" id="TIGR01494">
    <property type="entry name" value="ATPase_P-type"/>
    <property type="match status" value="3"/>
</dbReference>
<dbReference type="InterPro" id="IPR006408">
    <property type="entry name" value="P-type_ATPase_IIB"/>
</dbReference>
<feature type="transmembrane region" description="Helical" evidence="15">
    <location>
        <begin position="755"/>
        <end position="776"/>
    </location>
</feature>
<dbReference type="FunFam" id="2.70.150.10:FF:000016">
    <property type="entry name" value="Calcium-transporting P-type ATPase putative"/>
    <property type="match status" value="1"/>
</dbReference>
<dbReference type="InterPro" id="IPR023298">
    <property type="entry name" value="ATPase_P-typ_TM_dom_sf"/>
</dbReference>
<dbReference type="PANTHER" id="PTHR43294:SF21">
    <property type="entry name" value="CATION TRANSPORTING ATPASE"/>
    <property type="match status" value="1"/>
</dbReference>
<comment type="subcellular location">
    <subcellularLocation>
        <location evidence="1">Cell membrane</location>
        <topology evidence="1">Multi-pass membrane protein</topology>
    </subcellularLocation>
</comment>
<comment type="similarity">
    <text evidence="2">Belongs to the cation transport ATPase (P-type) (TC 3.A.3) family. Type IIA subfamily.</text>
</comment>
<dbReference type="GO" id="GO:0016887">
    <property type="term" value="F:ATP hydrolysis activity"/>
    <property type="evidence" value="ECO:0007669"/>
    <property type="project" value="InterPro"/>
</dbReference>
<dbReference type="SFLD" id="SFLDS00003">
    <property type="entry name" value="Haloacid_Dehalogenase"/>
    <property type="match status" value="1"/>
</dbReference>
<dbReference type="PANTHER" id="PTHR43294">
    <property type="entry name" value="SODIUM/POTASSIUM-TRANSPORTING ATPASE SUBUNIT ALPHA"/>
    <property type="match status" value="1"/>
</dbReference>
<proteinExistence type="inferred from homology"/>
<keyword evidence="5" id="KW-0406">Ion transport</keyword>
<evidence type="ECO:0000256" key="3">
    <source>
        <dbReference type="ARBA" id="ARBA00012790"/>
    </source>
</evidence>
<feature type="transmembrane region" description="Helical" evidence="15">
    <location>
        <begin position="710"/>
        <end position="734"/>
    </location>
</feature>
<protein>
    <recommendedName>
        <fullName evidence="3">P-type Ca(2+) transporter</fullName>
        <ecNumber evidence="3">7.2.2.10</ecNumber>
    </recommendedName>
</protein>
<dbReference type="InterPro" id="IPR018303">
    <property type="entry name" value="ATPase_P-typ_P_site"/>
</dbReference>
<feature type="transmembrane region" description="Helical" evidence="15">
    <location>
        <begin position="782"/>
        <end position="800"/>
    </location>
</feature>
<feature type="transmembrane region" description="Helical" evidence="15">
    <location>
        <begin position="280"/>
        <end position="303"/>
    </location>
</feature>
<evidence type="ECO:0000313" key="18">
    <source>
        <dbReference type="Proteomes" id="UP000198806"/>
    </source>
</evidence>
<dbReference type="SUPFAM" id="SSF81653">
    <property type="entry name" value="Calcium ATPase, transduction domain A"/>
    <property type="match status" value="1"/>
</dbReference>
<evidence type="ECO:0000256" key="1">
    <source>
        <dbReference type="ARBA" id="ARBA00004651"/>
    </source>
</evidence>
<accession>A0A1I5HRW1</accession>
<dbReference type="OrthoDB" id="9760364at2"/>
<dbReference type="Gene3D" id="3.40.1110.10">
    <property type="entry name" value="Calcium-transporting ATPase, cytoplasmic domain N"/>
    <property type="match status" value="1"/>
</dbReference>
<evidence type="ECO:0000256" key="12">
    <source>
        <dbReference type="ARBA" id="ARBA00022989"/>
    </source>
</evidence>
<sequence>MDYRSTMPWHAKPAEEICKELKTSTEGLSDAEAALRLKAHGINELRKKENRTILQMLWEQLKDPMIIILIGAAILSFVLHEALEGGVILFIVSVNAVISIIQEKKAEASLDALKKMTTGRAVALRQGEESNIPASELVPGDIVFLEDGSMVPADIRLLDSSSLKIQEASLTGEAIPSEKDADKILDESCSLGDRSNMAYSSTLVTYGRGVGIVVATGMNTEVGQIAHMIDSQNEFDTPLKKKLTSVGKTLTIVGLVVCALIFAIGFFYKQPLIPLLMTAISLAISIIPEGLPATATIVLALGVQRMAKRGAIIRKLPAVETLGGATVICSDKTGTLTLNKMTVTQIAIASDVGSGKARPTQSALKMNGSYYELIRAGALCNNAEFDPDNPGSILGDPTEGALIVLSQKFGEDHGDLEEDCPRLFEQPFDSHRKRMSTINEVGGKPVVFTKGAIDELIPVCTKILTAEGERPITDEDIESVRRISDGMASDALRVLAFAKKSIDTVPEDDDADVEFGLTFIGLVGMIDPPREEVKAAIKTCWDAGIRTVMITGDHRITAVAIAKELDIWHKGDTVYTGDELDEMSDNDYNNAVRTTSVYARVTPEQKLKIVEALKRTGEIVSMTGDGVNDAPALKAADIGIAMGLSGTDVAKEASDMIITDDNFTTIVDAVKEGRRVYRNIQKVIQFLLAGNISEILTIFIATLFNFPAPLLAVHILWINLATDTLPALALGVDPPEADVMKHKPKKSGTLFEKALVIRVITQGCFIAAATLIAFFIGLRDDLPSGQAMAFCTIAFSQLFYSYSQRSNTKSIFSKGLFENKALFVSVLVSAALMLVLVVIPPVREVFALSSLDADEWLMILGLSLIPTALIEIQKAIWHFVSKYSHRRQTGGQHAR</sequence>
<dbReference type="Pfam" id="PF08282">
    <property type="entry name" value="Hydrolase_3"/>
    <property type="match status" value="1"/>
</dbReference>
<dbReference type="InterPro" id="IPR044492">
    <property type="entry name" value="P_typ_ATPase_HD_dom"/>
</dbReference>
<dbReference type="PRINTS" id="PR00120">
    <property type="entry name" value="HATPASE"/>
</dbReference>
<gene>
    <name evidence="17" type="ORF">SAMN04489757_13326</name>
</gene>
<evidence type="ECO:0000256" key="11">
    <source>
        <dbReference type="ARBA" id="ARBA00022967"/>
    </source>
</evidence>
<dbReference type="InterPro" id="IPR004014">
    <property type="entry name" value="ATPase_P-typ_cation-transptr_N"/>
</dbReference>
<evidence type="ECO:0000256" key="14">
    <source>
        <dbReference type="ARBA" id="ARBA00048694"/>
    </source>
</evidence>
<dbReference type="GO" id="GO:0005391">
    <property type="term" value="F:P-type sodium:potassium-exchanging transporter activity"/>
    <property type="evidence" value="ECO:0007669"/>
    <property type="project" value="TreeGrafter"/>
</dbReference>
<dbReference type="GO" id="GO:0036376">
    <property type="term" value="P:sodium ion export across plasma membrane"/>
    <property type="evidence" value="ECO:0007669"/>
    <property type="project" value="TreeGrafter"/>
</dbReference>
<keyword evidence="18" id="KW-1185">Reference proteome</keyword>
<dbReference type="Pfam" id="PF00122">
    <property type="entry name" value="E1-E2_ATPase"/>
    <property type="match status" value="1"/>
</dbReference>
<evidence type="ECO:0000256" key="15">
    <source>
        <dbReference type="SAM" id="Phobius"/>
    </source>
</evidence>
<dbReference type="AlphaFoldDB" id="A0A1I5HRW1"/>
<evidence type="ECO:0000256" key="4">
    <source>
        <dbReference type="ARBA" id="ARBA00022475"/>
    </source>
</evidence>
<dbReference type="GO" id="GO:0005388">
    <property type="term" value="F:P-type calcium transporter activity"/>
    <property type="evidence" value="ECO:0007669"/>
    <property type="project" value="UniProtKB-EC"/>
</dbReference>
<feature type="transmembrane region" description="Helical" evidence="15">
    <location>
        <begin position="61"/>
        <end position="79"/>
    </location>
</feature>
<comment type="catalytic activity">
    <reaction evidence="14">
        <text>Ca(2+)(in) + ATP + H2O = Ca(2+)(out) + ADP + phosphate + H(+)</text>
        <dbReference type="Rhea" id="RHEA:18105"/>
        <dbReference type="ChEBI" id="CHEBI:15377"/>
        <dbReference type="ChEBI" id="CHEBI:15378"/>
        <dbReference type="ChEBI" id="CHEBI:29108"/>
        <dbReference type="ChEBI" id="CHEBI:30616"/>
        <dbReference type="ChEBI" id="CHEBI:43474"/>
        <dbReference type="ChEBI" id="CHEBI:456216"/>
        <dbReference type="EC" id="7.2.2.10"/>
    </reaction>
</comment>
<keyword evidence="7" id="KW-0479">Metal-binding</keyword>
<dbReference type="GO" id="GO:0005886">
    <property type="term" value="C:plasma membrane"/>
    <property type="evidence" value="ECO:0007669"/>
    <property type="project" value="UniProtKB-SubCell"/>
</dbReference>
<dbReference type="GO" id="GO:0006883">
    <property type="term" value="P:intracellular sodium ion homeostasis"/>
    <property type="evidence" value="ECO:0007669"/>
    <property type="project" value="TreeGrafter"/>
</dbReference>
<evidence type="ECO:0000256" key="8">
    <source>
        <dbReference type="ARBA" id="ARBA00022741"/>
    </source>
</evidence>
<dbReference type="InterPro" id="IPR023214">
    <property type="entry name" value="HAD_sf"/>
</dbReference>
<dbReference type="Gene3D" id="2.70.150.10">
    <property type="entry name" value="Calcium-transporting ATPase, cytoplasmic transduction domain A"/>
    <property type="match status" value="1"/>
</dbReference>
<dbReference type="SFLD" id="SFLDG00002">
    <property type="entry name" value="C1.7:_P-type_atpase_like"/>
    <property type="match status" value="1"/>
</dbReference>
<dbReference type="RefSeq" id="WP_091687812.1">
    <property type="nucleotide sequence ID" value="NZ_BAABFM010000005.1"/>
</dbReference>
<dbReference type="SFLD" id="SFLDF00027">
    <property type="entry name" value="p-type_atpase"/>
    <property type="match status" value="1"/>
</dbReference>
<evidence type="ECO:0000256" key="5">
    <source>
        <dbReference type="ARBA" id="ARBA00022568"/>
    </source>
</evidence>
<dbReference type="InterPro" id="IPR008250">
    <property type="entry name" value="ATPase_P-typ_transduc_dom_A_sf"/>
</dbReference>
<dbReference type="InterPro" id="IPR023299">
    <property type="entry name" value="ATPase_P-typ_cyto_dom_N"/>
</dbReference>
<dbReference type="STRING" id="1527.SAMN04489757_13326"/>
<keyword evidence="5" id="KW-0109">Calcium transport</keyword>
<evidence type="ECO:0000256" key="10">
    <source>
        <dbReference type="ARBA" id="ARBA00022840"/>
    </source>
</evidence>
<dbReference type="InterPro" id="IPR050510">
    <property type="entry name" value="Cation_transp_ATPase_P-type"/>
</dbReference>
<dbReference type="PRINTS" id="PR00119">
    <property type="entry name" value="CATATPASE"/>
</dbReference>
<dbReference type="SUPFAM" id="SSF56784">
    <property type="entry name" value="HAD-like"/>
    <property type="match status" value="1"/>
</dbReference>
<dbReference type="GO" id="GO:0030007">
    <property type="term" value="P:intracellular potassium ion homeostasis"/>
    <property type="evidence" value="ECO:0007669"/>
    <property type="project" value="TreeGrafter"/>
</dbReference>
<dbReference type="SUPFAM" id="SSF81665">
    <property type="entry name" value="Calcium ATPase, transmembrane domain M"/>
    <property type="match status" value="1"/>
</dbReference>
<dbReference type="Pfam" id="PF13246">
    <property type="entry name" value="Cation_ATPase"/>
    <property type="match status" value="1"/>
</dbReference>
<dbReference type="Pfam" id="PF00690">
    <property type="entry name" value="Cation_ATPase_N"/>
    <property type="match status" value="1"/>
</dbReference>
<keyword evidence="13 15" id="KW-0472">Membrane</keyword>
<dbReference type="NCBIfam" id="TIGR01517">
    <property type="entry name" value="ATPase-IIB_Ca"/>
    <property type="match status" value="1"/>
</dbReference>
<keyword evidence="10" id="KW-0067">ATP-binding</keyword>
<dbReference type="GO" id="GO:0005524">
    <property type="term" value="F:ATP binding"/>
    <property type="evidence" value="ECO:0007669"/>
    <property type="project" value="UniProtKB-KW"/>
</dbReference>
<feature type="domain" description="Cation-transporting P-type ATPase N-terminal" evidence="16">
    <location>
        <begin position="8"/>
        <end position="81"/>
    </location>
</feature>
<dbReference type="Pfam" id="PF00689">
    <property type="entry name" value="Cation_ATPase_C"/>
    <property type="match status" value="1"/>
</dbReference>
<dbReference type="Gene3D" id="3.40.50.1000">
    <property type="entry name" value="HAD superfamily/HAD-like"/>
    <property type="match status" value="1"/>
</dbReference>
<evidence type="ECO:0000256" key="6">
    <source>
        <dbReference type="ARBA" id="ARBA00022692"/>
    </source>
</evidence>
<keyword evidence="8" id="KW-0547">Nucleotide-binding</keyword>
<dbReference type="GO" id="GO:1902600">
    <property type="term" value="P:proton transmembrane transport"/>
    <property type="evidence" value="ECO:0007669"/>
    <property type="project" value="TreeGrafter"/>
</dbReference>
<dbReference type="InterPro" id="IPR006068">
    <property type="entry name" value="ATPase_P-typ_cation-transptr_C"/>
</dbReference>
<dbReference type="CDD" id="cd02089">
    <property type="entry name" value="P-type_ATPase_Ca_prok"/>
    <property type="match status" value="1"/>
</dbReference>
<feature type="transmembrane region" description="Helical" evidence="15">
    <location>
        <begin position="683"/>
        <end position="704"/>
    </location>
</feature>
<evidence type="ECO:0000256" key="2">
    <source>
        <dbReference type="ARBA" id="ARBA00005675"/>
    </source>
</evidence>
<dbReference type="PROSITE" id="PS00154">
    <property type="entry name" value="ATPASE_E1_E2"/>
    <property type="match status" value="1"/>
</dbReference>
<name>A0A1I5HRW1_9FIRM</name>
<keyword evidence="11" id="KW-1278">Translocase</keyword>
<feature type="transmembrane region" description="Helical" evidence="15">
    <location>
        <begin position="821"/>
        <end position="839"/>
    </location>
</feature>
<keyword evidence="6 15" id="KW-0812">Transmembrane</keyword>
<dbReference type="InterPro" id="IPR036412">
    <property type="entry name" value="HAD-like_sf"/>
</dbReference>
<evidence type="ECO:0000256" key="9">
    <source>
        <dbReference type="ARBA" id="ARBA00022837"/>
    </source>
</evidence>
<reference evidence="17 18" key="1">
    <citation type="submission" date="2016-10" db="EMBL/GenBank/DDBJ databases">
        <authorList>
            <person name="de Groot N.N."/>
        </authorList>
    </citation>
    <scope>NUCLEOTIDE SEQUENCE [LARGE SCALE GENOMIC DNA]</scope>
    <source>
        <strain evidence="17 18">DSM 1283</strain>
    </source>
</reference>
<feature type="transmembrane region" description="Helical" evidence="15">
    <location>
        <begin position="859"/>
        <end position="880"/>
    </location>
</feature>
<dbReference type="InterPro" id="IPR001757">
    <property type="entry name" value="P_typ_ATPase"/>
</dbReference>
<evidence type="ECO:0000259" key="16">
    <source>
        <dbReference type="SMART" id="SM00831"/>
    </source>
</evidence>
<keyword evidence="12 15" id="KW-1133">Transmembrane helix</keyword>
<keyword evidence="5" id="KW-0813">Transport</keyword>
<evidence type="ECO:0000256" key="13">
    <source>
        <dbReference type="ARBA" id="ARBA00023136"/>
    </source>
</evidence>
<feature type="transmembrane region" description="Helical" evidence="15">
    <location>
        <begin position="249"/>
        <end position="268"/>
    </location>
</feature>
<dbReference type="EC" id="7.2.2.10" evidence="3"/>
<dbReference type="Gene3D" id="1.20.1110.10">
    <property type="entry name" value="Calcium-transporting ATPase, transmembrane domain"/>
    <property type="match status" value="1"/>
</dbReference>
<keyword evidence="4" id="KW-1003">Cell membrane</keyword>
<evidence type="ECO:0000256" key="7">
    <source>
        <dbReference type="ARBA" id="ARBA00022723"/>
    </source>
</evidence>
<organism evidence="17 18">
    <name type="scientific">Anaerocolumna aminovalerica</name>
    <dbReference type="NCBI Taxonomy" id="1527"/>
    <lineage>
        <taxon>Bacteria</taxon>
        <taxon>Bacillati</taxon>
        <taxon>Bacillota</taxon>
        <taxon>Clostridia</taxon>
        <taxon>Lachnospirales</taxon>
        <taxon>Lachnospiraceae</taxon>
        <taxon>Anaerocolumna</taxon>
    </lineage>
</organism>
<dbReference type="SMART" id="SM00831">
    <property type="entry name" value="Cation_ATPase_N"/>
    <property type="match status" value="1"/>
</dbReference>
<dbReference type="SUPFAM" id="SSF81660">
    <property type="entry name" value="Metal cation-transporting ATPase, ATP-binding domain N"/>
    <property type="match status" value="1"/>
</dbReference>
<dbReference type="GO" id="GO:0046872">
    <property type="term" value="F:metal ion binding"/>
    <property type="evidence" value="ECO:0007669"/>
    <property type="project" value="UniProtKB-KW"/>
</dbReference>
<dbReference type="EMBL" id="FOWD01000033">
    <property type="protein sequence ID" value="SFO50740.1"/>
    <property type="molecule type" value="Genomic_DNA"/>
</dbReference>
<keyword evidence="9" id="KW-0106">Calcium</keyword>
<dbReference type="FunFam" id="3.40.50.1000:FF:000028">
    <property type="entry name" value="Calcium-transporting P-type ATPase, putative"/>
    <property type="match status" value="1"/>
</dbReference>